<evidence type="ECO:0000313" key="2">
    <source>
        <dbReference type="EMBL" id="MSC52997.1"/>
    </source>
</evidence>
<dbReference type="EMBL" id="WKQM01000048">
    <property type="protein sequence ID" value="MSC52997.1"/>
    <property type="molecule type" value="Genomic_DNA"/>
</dbReference>
<reference evidence="5 6" key="1">
    <citation type="submission" date="2018-08" db="EMBL/GenBank/DDBJ databases">
        <title>A genome reference for cultivated species of the human gut microbiota.</title>
        <authorList>
            <person name="Zou Y."/>
            <person name="Xue W."/>
            <person name="Luo G."/>
        </authorList>
    </citation>
    <scope>NUCLEOTIDE SEQUENCE [LARGE SCALE GENOMIC DNA]</scope>
    <source>
        <strain evidence="4 6">AF29-11BH</strain>
        <strain evidence="3 5">AF31-14AC</strain>
    </source>
</reference>
<dbReference type="Proteomes" id="UP000462091">
    <property type="component" value="Unassembled WGS sequence"/>
</dbReference>
<evidence type="ECO:0000313" key="5">
    <source>
        <dbReference type="Proteomes" id="UP000260782"/>
    </source>
</evidence>
<dbReference type="Proteomes" id="UP000260783">
    <property type="component" value="Unassembled WGS sequence"/>
</dbReference>
<dbReference type="Proteomes" id="UP000260782">
    <property type="component" value="Unassembled WGS sequence"/>
</dbReference>
<dbReference type="InterPro" id="IPR035958">
    <property type="entry name" value="SecB-like_sf"/>
</dbReference>
<comment type="similarity">
    <text evidence="1">Belongs to the SecB family.</text>
</comment>
<dbReference type="EMBL" id="QVEW01000024">
    <property type="protein sequence ID" value="RGB92925.1"/>
    <property type="molecule type" value="Genomic_DNA"/>
</dbReference>
<accession>A0A3E2U9Q7</accession>
<name>A0A3E2U9Q7_9FIRM</name>
<dbReference type="GO" id="GO:0051082">
    <property type="term" value="F:unfolded protein binding"/>
    <property type="evidence" value="ECO:0007669"/>
    <property type="project" value="InterPro"/>
</dbReference>
<dbReference type="EMBL" id="QVES01000029">
    <property type="protein sequence ID" value="RGB81394.1"/>
    <property type="molecule type" value="Genomic_DNA"/>
</dbReference>
<comment type="caution">
    <text evidence="4">The sequence shown here is derived from an EMBL/GenBank/DDBJ whole genome shotgun (WGS) entry which is preliminary data.</text>
</comment>
<dbReference type="Pfam" id="PF02556">
    <property type="entry name" value="SecB"/>
    <property type="match status" value="1"/>
</dbReference>
<dbReference type="SUPFAM" id="SSF54611">
    <property type="entry name" value="SecB-like"/>
    <property type="match status" value="1"/>
</dbReference>
<evidence type="ECO:0000313" key="6">
    <source>
        <dbReference type="Proteomes" id="UP000260783"/>
    </source>
</evidence>
<organism evidence="4 6">
    <name type="scientific">Faecalibacterium prausnitzii</name>
    <dbReference type="NCBI Taxonomy" id="853"/>
    <lineage>
        <taxon>Bacteria</taxon>
        <taxon>Bacillati</taxon>
        <taxon>Bacillota</taxon>
        <taxon>Clostridia</taxon>
        <taxon>Eubacteriales</taxon>
        <taxon>Oscillospiraceae</taxon>
        <taxon>Faecalibacterium</taxon>
    </lineage>
</organism>
<evidence type="ECO:0000313" key="4">
    <source>
        <dbReference type="EMBL" id="RGB92925.1"/>
    </source>
</evidence>
<evidence type="ECO:0000256" key="1">
    <source>
        <dbReference type="ARBA" id="ARBA00009990"/>
    </source>
</evidence>
<dbReference type="AlphaFoldDB" id="A0A3E2U9Q7"/>
<evidence type="ECO:0000313" key="7">
    <source>
        <dbReference type="Proteomes" id="UP000462091"/>
    </source>
</evidence>
<sequence length="153" mass="17273">MTKCCWLVKESGAKMDLNSKKSGFRFSNPELVHLEYETNQSFCEESEIQLRINLSTDVKPYEGKSKAEVILTITLGGKTEKDPFYLEASEQATFDWSGSQFSDEALESLLSKNAPSLLLSYLRPIVASSTNWSRYGSYNIPFIDFTKAVKESD</sequence>
<dbReference type="InterPro" id="IPR003708">
    <property type="entry name" value="SecB"/>
</dbReference>
<evidence type="ECO:0008006" key="8">
    <source>
        <dbReference type="Google" id="ProtNLM"/>
    </source>
</evidence>
<evidence type="ECO:0000313" key="3">
    <source>
        <dbReference type="EMBL" id="RGB81394.1"/>
    </source>
</evidence>
<dbReference type="Gene3D" id="3.10.420.10">
    <property type="entry name" value="SecB-like"/>
    <property type="match status" value="1"/>
</dbReference>
<reference evidence="2 7" key="2">
    <citation type="journal article" date="2019" name="Nat. Med.">
        <title>A library of human gut bacterial isolates paired with longitudinal multiomics data enables mechanistic microbiome research.</title>
        <authorList>
            <person name="Poyet M."/>
            <person name="Groussin M."/>
            <person name="Gibbons S.M."/>
            <person name="Avila-Pacheco J."/>
            <person name="Jiang X."/>
            <person name="Kearney S.M."/>
            <person name="Perrotta A.R."/>
            <person name="Berdy B."/>
            <person name="Zhao S."/>
            <person name="Lieberman T.D."/>
            <person name="Swanson P.K."/>
            <person name="Smith M."/>
            <person name="Roesemann S."/>
            <person name="Alexander J.E."/>
            <person name="Rich S.A."/>
            <person name="Livny J."/>
            <person name="Vlamakis H."/>
            <person name="Clish C."/>
            <person name="Bullock K."/>
            <person name="Deik A."/>
            <person name="Scott J."/>
            <person name="Pierce K.A."/>
            <person name="Xavier R.J."/>
            <person name="Alm E.J."/>
        </authorList>
    </citation>
    <scope>NUCLEOTIDE SEQUENCE [LARGE SCALE GENOMIC DNA]</scope>
    <source>
        <strain evidence="2 7">BIOML-B1</strain>
    </source>
</reference>
<dbReference type="GO" id="GO:0015031">
    <property type="term" value="P:protein transport"/>
    <property type="evidence" value="ECO:0007669"/>
    <property type="project" value="InterPro"/>
</dbReference>
<protein>
    <recommendedName>
        <fullName evidence="8">Preprotein translocase subunit SecB</fullName>
    </recommendedName>
</protein>
<dbReference type="GO" id="GO:0051262">
    <property type="term" value="P:protein tetramerization"/>
    <property type="evidence" value="ECO:0007669"/>
    <property type="project" value="InterPro"/>
</dbReference>
<proteinExistence type="inferred from homology"/>
<gene>
    <name evidence="4" type="ORF">DWZ04_14930</name>
    <name evidence="3" type="ORF">DWZ25_14830</name>
    <name evidence="2" type="ORF">GKE10_14085</name>
</gene>